<dbReference type="STRING" id="40571.SAMN05660733_00299"/>
<proteinExistence type="predicted"/>
<gene>
    <name evidence="1" type="ORF">SAMN05660733_00299</name>
</gene>
<accession>A0A1W1ZYC9</accession>
<reference evidence="2" key="1">
    <citation type="submission" date="2017-04" db="EMBL/GenBank/DDBJ databases">
        <authorList>
            <person name="Varghese N."/>
            <person name="Submissions S."/>
        </authorList>
    </citation>
    <scope>NUCLEOTIDE SEQUENCE [LARGE SCALE GENOMIC DNA]</scope>
    <source>
        <strain evidence="2">DSM 44073</strain>
    </source>
</reference>
<evidence type="ECO:0000313" key="1">
    <source>
        <dbReference type="EMBL" id="SMC53151.1"/>
    </source>
</evidence>
<evidence type="ECO:0000313" key="2">
    <source>
        <dbReference type="Proteomes" id="UP000192840"/>
    </source>
</evidence>
<name>A0A1W1ZYC9_9PSEU</name>
<dbReference type="AlphaFoldDB" id="A0A1W1ZYC9"/>
<organism evidence="1 2">
    <name type="scientific">Lentzea albidocapillata</name>
    <dbReference type="NCBI Taxonomy" id="40571"/>
    <lineage>
        <taxon>Bacteria</taxon>
        <taxon>Bacillati</taxon>
        <taxon>Actinomycetota</taxon>
        <taxon>Actinomycetes</taxon>
        <taxon>Pseudonocardiales</taxon>
        <taxon>Pseudonocardiaceae</taxon>
        <taxon>Lentzea</taxon>
    </lineage>
</organism>
<keyword evidence="2" id="KW-1185">Reference proteome</keyword>
<dbReference type="EMBL" id="FWYC01000003">
    <property type="protein sequence ID" value="SMC53151.1"/>
    <property type="molecule type" value="Genomic_DNA"/>
</dbReference>
<sequence>MVGMTDDESDRGVLDVLMGAAAGSALLPFVQAIVTKGGEDVYAKIKELLSRPDRKRTKDEIKDSGTVTLFSDDTRVVLRMPSRMTPQMTERLKQVRLPPRGDEWLRVSWDNAKDQWVVRECDPPDELTTGR</sequence>
<dbReference type="Proteomes" id="UP000192840">
    <property type="component" value="Unassembled WGS sequence"/>
</dbReference>
<protein>
    <submittedName>
        <fullName evidence="1">Uncharacterized protein</fullName>
    </submittedName>
</protein>